<proteinExistence type="predicted"/>
<dbReference type="EMBL" id="GBRH01195366">
    <property type="protein sequence ID" value="JAE02530.1"/>
    <property type="molecule type" value="Transcribed_RNA"/>
</dbReference>
<dbReference type="AlphaFoldDB" id="A0A0A9EP68"/>
<name>A0A0A9EP68_ARUDO</name>
<organism evidence="1">
    <name type="scientific">Arundo donax</name>
    <name type="common">Giant reed</name>
    <name type="synonym">Donax arundinaceus</name>
    <dbReference type="NCBI Taxonomy" id="35708"/>
    <lineage>
        <taxon>Eukaryota</taxon>
        <taxon>Viridiplantae</taxon>
        <taxon>Streptophyta</taxon>
        <taxon>Embryophyta</taxon>
        <taxon>Tracheophyta</taxon>
        <taxon>Spermatophyta</taxon>
        <taxon>Magnoliopsida</taxon>
        <taxon>Liliopsida</taxon>
        <taxon>Poales</taxon>
        <taxon>Poaceae</taxon>
        <taxon>PACMAD clade</taxon>
        <taxon>Arundinoideae</taxon>
        <taxon>Arundineae</taxon>
        <taxon>Arundo</taxon>
    </lineage>
</organism>
<accession>A0A0A9EP68</accession>
<reference evidence="1" key="1">
    <citation type="submission" date="2014-09" db="EMBL/GenBank/DDBJ databases">
        <authorList>
            <person name="Magalhaes I.L.F."/>
            <person name="Oliveira U."/>
            <person name="Santos F.R."/>
            <person name="Vidigal T.H.D.A."/>
            <person name="Brescovit A.D."/>
            <person name="Santos A.J."/>
        </authorList>
    </citation>
    <scope>NUCLEOTIDE SEQUENCE</scope>
    <source>
        <tissue evidence="1">Shoot tissue taken approximately 20 cm above the soil surface</tissue>
    </source>
</reference>
<sequence>MKHLLMQTCLSHLMLL</sequence>
<reference evidence="1" key="2">
    <citation type="journal article" date="2015" name="Data Brief">
        <title>Shoot transcriptome of the giant reed, Arundo donax.</title>
        <authorList>
            <person name="Barrero R.A."/>
            <person name="Guerrero F.D."/>
            <person name="Moolhuijzen P."/>
            <person name="Goolsby J.A."/>
            <person name="Tidwell J."/>
            <person name="Bellgard S.E."/>
            <person name="Bellgard M.I."/>
        </authorList>
    </citation>
    <scope>NUCLEOTIDE SEQUENCE</scope>
    <source>
        <tissue evidence="1">Shoot tissue taken approximately 20 cm above the soil surface</tissue>
    </source>
</reference>
<evidence type="ECO:0000313" key="1">
    <source>
        <dbReference type="EMBL" id="JAE02530.1"/>
    </source>
</evidence>
<protein>
    <submittedName>
        <fullName evidence="1">LACS9</fullName>
    </submittedName>
</protein>